<evidence type="ECO:0000256" key="1">
    <source>
        <dbReference type="SAM" id="MobiDB-lite"/>
    </source>
</evidence>
<evidence type="ECO:0000313" key="2">
    <source>
        <dbReference type="EMBL" id="CAB9502502.1"/>
    </source>
</evidence>
<accession>A0A9N8DFX4</accession>
<comment type="caution">
    <text evidence="2">The sequence shown here is derived from an EMBL/GenBank/DDBJ whole genome shotgun (WGS) entry which is preliminary data.</text>
</comment>
<gene>
    <name evidence="2" type="ORF">SEMRO_138_G064780.1</name>
</gene>
<dbReference type="AlphaFoldDB" id="A0A9N8DFX4"/>
<organism evidence="2 3">
    <name type="scientific">Seminavis robusta</name>
    <dbReference type="NCBI Taxonomy" id="568900"/>
    <lineage>
        <taxon>Eukaryota</taxon>
        <taxon>Sar</taxon>
        <taxon>Stramenopiles</taxon>
        <taxon>Ochrophyta</taxon>
        <taxon>Bacillariophyta</taxon>
        <taxon>Bacillariophyceae</taxon>
        <taxon>Bacillariophycidae</taxon>
        <taxon>Naviculales</taxon>
        <taxon>Naviculaceae</taxon>
        <taxon>Seminavis</taxon>
    </lineage>
</organism>
<name>A0A9N8DFX4_9STRA</name>
<protein>
    <submittedName>
        <fullName evidence="2">Uncharacterized protein</fullName>
    </submittedName>
</protein>
<dbReference type="EMBL" id="CAICTM010000137">
    <property type="protein sequence ID" value="CAB9502502.1"/>
    <property type="molecule type" value="Genomic_DNA"/>
</dbReference>
<sequence>MNRTASRTTPRAPAEADNNTTKDSALTEQHVPPAVSLSLVTSFWAEPLHKKKPNLHRQEIEAAMLNNLNNPHFDQVLVILDGANWESNCTHFKDRMRQLQRKFKKKMGSNLVDDAYQSTKRPVLDCMDIPEQPTYYQMFHIATGSNVKGDVVIVENADQAFDDSVRWAKHIKNTTVLALSTWGFHPDTVPSPTKEHFFFIHGNNPQEYEKKMPARCWEGKRMHSWDGFVFHKQLFAGQLKAENFQRPTVKMMNESTHENAFFKMNESGGENAAMWALLEGIPESMDVNGCTVIQTWHFHGAKKMHAHSHHGDAYWFWRDGDGAGHQVPTPHRIPSQDSITVTGSFGIKPAQRSAPQM</sequence>
<reference evidence="2" key="1">
    <citation type="submission" date="2020-06" db="EMBL/GenBank/DDBJ databases">
        <authorList>
            <consortium name="Plant Systems Biology data submission"/>
        </authorList>
    </citation>
    <scope>NUCLEOTIDE SEQUENCE</scope>
    <source>
        <strain evidence="2">D6</strain>
    </source>
</reference>
<evidence type="ECO:0000313" key="3">
    <source>
        <dbReference type="Proteomes" id="UP001153069"/>
    </source>
</evidence>
<keyword evidence="3" id="KW-1185">Reference proteome</keyword>
<proteinExistence type="predicted"/>
<feature type="region of interest" description="Disordered" evidence="1">
    <location>
        <begin position="1"/>
        <end position="25"/>
    </location>
</feature>
<dbReference type="Proteomes" id="UP001153069">
    <property type="component" value="Unassembled WGS sequence"/>
</dbReference>